<protein>
    <submittedName>
        <fullName evidence="2">YacL family protein</fullName>
    </submittedName>
</protein>
<comment type="caution">
    <text evidence="2">The sequence shown here is derived from an EMBL/GenBank/DDBJ whole genome shotgun (WGS) entry which is preliminary data.</text>
</comment>
<dbReference type="InterPro" id="IPR008249">
    <property type="entry name" value="UPF0231"/>
</dbReference>
<reference evidence="2 3" key="1">
    <citation type="submission" date="2022-01" db="EMBL/GenBank/DDBJ databases">
        <title>Whole genome-based taxonomy of the Shewanellaceae.</title>
        <authorList>
            <person name="Martin-Rodriguez A.J."/>
        </authorList>
    </citation>
    <scope>NUCLEOTIDE SEQUENCE [LARGE SCALE GENOMIC DNA]</scope>
    <source>
        <strain evidence="2 3">DSM 17177</strain>
    </source>
</reference>
<gene>
    <name evidence="2" type="ORF">L2764_01980</name>
</gene>
<dbReference type="EMBL" id="JAKIKS010000004">
    <property type="protein sequence ID" value="MCL1123280.1"/>
    <property type="molecule type" value="Genomic_DNA"/>
</dbReference>
<proteinExistence type="inferred from homology"/>
<dbReference type="Proteomes" id="UP001203423">
    <property type="component" value="Unassembled WGS sequence"/>
</dbReference>
<organism evidence="2 3">
    <name type="scientific">Shewanella surugensis</name>
    <dbReference type="NCBI Taxonomy" id="212020"/>
    <lineage>
        <taxon>Bacteria</taxon>
        <taxon>Pseudomonadati</taxon>
        <taxon>Pseudomonadota</taxon>
        <taxon>Gammaproteobacteria</taxon>
        <taxon>Alteromonadales</taxon>
        <taxon>Shewanellaceae</taxon>
        <taxon>Shewanella</taxon>
    </lineage>
</organism>
<keyword evidence="3" id="KW-1185">Reference proteome</keyword>
<dbReference type="Pfam" id="PF06062">
    <property type="entry name" value="UPF0231"/>
    <property type="match status" value="1"/>
</dbReference>
<name>A0ABT0L7B9_9GAMM</name>
<evidence type="ECO:0000313" key="3">
    <source>
        <dbReference type="Proteomes" id="UP001203423"/>
    </source>
</evidence>
<sequence length="124" mass="14478">MEYEFLRNSMTGTFLARFSMEHAIMGLWFSEVLADDKAFYVEIGQTIVQLQANQITNKVFVGKSLSVELDNEQVRVFANEIDMDQEIEHDMGLSLYTSESEAFCGLEDFYEVLLSWRRFIDEKH</sequence>
<dbReference type="RefSeq" id="WP_248938563.1">
    <property type="nucleotide sequence ID" value="NZ_JAKIKS010000004.1"/>
</dbReference>
<accession>A0ABT0L7B9</accession>
<dbReference type="PIRSF" id="PIRSF006287">
    <property type="entry name" value="UCP006287"/>
    <property type="match status" value="1"/>
</dbReference>
<comment type="similarity">
    <text evidence="1">Belongs to the UPF0231 family.</text>
</comment>
<evidence type="ECO:0000256" key="1">
    <source>
        <dbReference type="ARBA" id="ARBA00005367"/>
    </source>
</evidence>
<evidence type="ECO:0000313" key="2">
    <source>
        <dbReference type="EMBL" id="MCL1123280.1"/>
    </source>
</evidence>